<protein>
    <submittedName>
        <fullName evidence="1">Uncharacterized protein</fullName>
    </submittedName>
</protein>
<dbReference type="Gramene" id="RZC84641">
    <property type="protein sequence ID" value="RZC84641"/>
    <property type="gene ID" value="C5167_047425"/>
</dbReference>
<dbReference type="EMBL" id="CM010725">
    <property type="protein sequence ID" value="RZC84641.1"/>
    <property type="molecule type" value="Genomic_DNA"/>
</dbReference>
<proteinExistence type="predicted"/>
<accession>A0A4Y7LK72</accession>
<dbReference type="InterPro" id="IPR036188">
    <property type="entry name" value="FAD/NAD-bd_sf"/>
</dbReference>
<dbReference type="Gene3D" id="3.50.50.60">
    <property type="entry name" value="FAD/NAD(P)-binding domain"/>
    <property type="match status" value="1"/>
</dbReference>
<reference evidence="1 2" key="1">
    <citation type="journal article" date="2018" name="Science">
        <title>The opium poppy genome and morphinan production.</title>
        <authorList>
            <person name="Guo L."/>
            <person name="Winzer T."/>
            <person name="Yang X."/>
            <person name="Li Y."/>
            <person name="Ning Z."/>
            <person name="He Z."/>
            <person name="Teodor R."/>
            <person name="Lu Y."/>
            <person name="Bowser T.A."/>
            <person name="Graham I.A."/>
            <person name="Ye K."/>
        </authorList>
    </citation>
    <scope>NUCLEOTIDE SEQUENCE [LARGE SCALE GENOMIC DNA]</scope>
    <source>
        <strain evidence="2">cv. HN1</strain>
        <tissue evidence="1">Leaves</tissue>
    </source>
</reference>
<dbReference type="AlphaFoldDB" id="A0A4Y7LK72"/>
<gene>
    <name evidence="1" type="ORF">C5167_047425</name>
</gene>
<keyword evidence="2" id="KW-1185">Reference proteome</keyword>
<evidence type="ECO:0000313" key="2">
    <source>
        <dbReference type="Proteomes" id="UP000316621"/>
    </source>
</evidence>
<name>A0A4Y7LK72_PAPSO</name>
<dbReference type="Proteomes" id="UP000316621">
    <property type="component" value="Chromosome 11"/>
</dbReference>
<organism evidence="1 2">
    <name type="scientific">Papaver somniferum</name>
    <name type="common">Opium poppy</name>
    <dbReference type="NCBI Taxonomy" id="3469"/>
    <lineage>
        <taxon>Eukaryota</taxon>
        <taxon>Viridiplantae</taxon>
        <taxon>Streptophyta</taxon>
        <taxon>Embryophyta</taxon>
        <taxon>Tracheophyta</taxon>
        <taxon>Spermatophyta</taxon>
        <taxon>Magnoliopsida</taxon>
        <taxon>Ranunculales</taxon>
        <taxon>Papaveraceae</taxon>
        <taxon>Papaveroideae</taxon>
        <taxon>Papaver</taxon>
    </lineage>
</organism>
<sequence>MLKGGGDQFIDPFGPISSVVNQGPTLVEIDLSNHMRVKIDCLSSRYLAQEAVANTISSIKVSKKNFTNDVLEHQLKCGISSNVDQHDIAIVGGGMVGIALACALYLCNNLTNLVAMVTGSWPQITSTALGNLGFKIRDSTFHCIKSFLFLDFLASILLTRHLNVAIIDSNPALGRIDGIKKGEPRVRAIIPATVSFCKGKKHHRKKKRTILVPRVHLTIQTPTGIGKGNQDNSPIEVHQIIRSLTYITREANTDTIIIVIIAINNPTCSPEELIVQFRFQNHGSLDNRASCH</sequence>
<dbReference type="STRING" id="3469.A0A4Y7LK72"/>
<evidence type="ECO:0000313" key="1">
    <source>
        <dbReference type="EMBL" id="RZC84641.1"/>
    </source>
</evidence>